<evidence type="ECO:0000313" key="3">
    <source>
        <dbReference type="Proteomes" id="UP001501251"/>
    </source>
</evidence>
<feature type="transmembrane region" description="Helical" evidence="1">
    <location>
        <begin position="27"/>
        <end position="43"/>
    </location>
</feature>
<feature type="transmembrane region" description="Helical" evidence="1">
    <location>
        <begin position="103"/>
        <end position="128"/>
    </location>
</feature>
<gene>
    <name evidence="2" type="ORF">GCM10022252_79040</name>
</gene>
<dbReference type="Proteomes" id="UP001501251">
    <property type="component" value="Unassembled WGS sequence"/>
</dbReference>
<name>A0ABP8BMX3_9ACTN</name>
<evidence type="ECO:0000313" key="2">
    <source>
        <dbReference type="EMBL" id="GAA4210789.1"/>
    </source>
</evidence>
<reference evidence="3" key="1">
    <citation type="journal article" date="2019" name="Int. J. Syst. Evol. Microbiol.">
        <title>The Global Catalogue of Microorganisms (GCM) 10K type strain sequencing project: providing services to taxonomists for standard genome sequencing and annotation.</title>
        <authorList>
            <consortium name="The Broad Institute Genomics Platform"/>
            <consortium name="The Broad Institute Genome Sequencing Center for Infectious Disease"/>
            <person name="Wu L."/>
            <person name="Ma J."/>
        </authorList>
    </citation>
    <scope>NUCLEOTIDE SEQUENCE [LARGE SCALE GENOMIC DNA]</scope>
    <source>
        <strain evidence="3">JCM 17388</strain>
    </source>
</reference>
<keyword evidence="1" id="KW-1133">Transmembrane helix</keyword>
<keyword evidence="3" id="KW-1185">Reference proteome</keyword>
<sequence>MELERSGDVGRRWAGIHRVLEGVVNEIAGLWLLGVGFVLFIFARRVRSGPVRGWGGLAARIGLEDARSWEITHDEVEPWITAAGVSVGLAGLASLSIEESSVLAAVTTLGLGLSGALLVTAAVTGYAVTAARSRRD</sequence>
<evidence type="ECO:0000256" key="1">
    <source>
        <dbReference type="SAM" id="Phobius"/>
    </source>
</evidence>
<proteinExistence type="predicted"/>
<comment type="caution">
    <text evidence="2">The sequence shown here is derived from an EMBL/GenBank/DDBJ whole genome shotgun (WGS) entry which is preliminary data.</text>
</comment>
<keyword evidence="1" id="KW-0472">Membrane</keyword>
<organism evidence="2 3">
    <name type="scientific">Streptosporangium oxazolinicum</name>
    <dbReference type="NCBI Taxonomy" id="909287"/>
    <lineage>
        <taxon>Bacteria</taxon>
        <taxon>Bacillati</taxon>
        <taxon>Actinomycetota</taxon>
        <taxon>Actinomycetes</taxon>
        <taxon>Streptosporangiales</taxon>
        <taxon>Streptosporangiaceae</taxon>
        <taxon>Streptosporangium</taxon>
    </lineage>
</organism>
<dbReference type="EMBL" id="BAABAQ010000025">
    <property type="protein sequence ID" value="GAA4210789.1"/>
    <property type="molecule type" value="Genomic_DNA"/>
</dbReference>
<keyword evidence="1" id="KW-0812">Transmembrane</keyword>
<protein>
    <recommendedName>
        <fullName evidence="4">SdpI family protein</fullName>
    </recommendedName>
</protein>
<evidence type="ECO:0008006" key="4">
    <source>
        <dbReference type="Google" id="ProtNLM"/>
    </source>
</evidence>
<accession>A0ABP8BMX3</accession>